<reference evidence="13" key="1">
    <citation type="journal article" date="2019" name="Int. J. Syst. Evol. Microbiol.">
        <title>The Global Catalogue of Microorganisms (GCM) 10K type strain sequencing project: providing services to taxonomists for standard genome sequencing and annotation.</title>
        <authorList>
            <consortium name="The Broad Institute Genomics Platform"/>
            <consortium name="The Broad Institute Genome Sequencing Center for Infectious Disease"/>
            <person name="Wu L."/>
            <person name="Ma J."/>
        </authorList>
    </citation>
    <scope>NUCLEOTIDE SEQUENCE [LARGE SCALE GENOMIC DNA]</scope>
    <source>
        <strain evidence="13">KCTC 52366</strain>
    </source>
</reference>
<comment type="similarity">
    <text evidence="2">Belongs to the YkuD family.</text>
</comment>
<evidence type="ECO:0000256" key="4">
    <source>
        <dbReference type="ARBA" id="ARBA00022679"/>
    </source>
</evidence>
<protein>
    <submittedName>
        <fullName evidence="12">L,D-transpeptidase</fullName>
        <ecNumber evidence="12">2.3.2.-</ecNumber>
    </submittedName>
</protein>
<feature type="active site" description="Proton donor/acceptor" evidence="9">
    <location>
        <position position="146"/>
    </location>
</feature>
<keyword evidence="12" id="KW-0012">Acyltransferase</keyword>
<dbReference type="EC" id="2.3.2.-" evidence="12"/>
<keyword evidence="8 9" id="KW-0961">Cell wall biogenesis/degradation</keyword>
<dbReference type="InterPro" id="IPR038063">
    <property type="entry name" value="Transpep_catalytic_dom"/>
</dbReference>
<feature type="signal peptide" evidence="10">
    <location>
        <begin position="1"/>
        <end position="24"/>
    </location>
</feature>
<evidence type="ECO:0000256" key="6">
    <source>
        <dbReference type="ARBA" id="ARBA00022960"/>
    </source>
</evidence>
<dbReference type="Proteomes" id="UP001595632">
    <property type="component" value="Unassembled WGS sequence"/>
</dbReference>
<evidence type="ECO:0000256" key="2">
    <source>
        <dbReference type="ARBA" id="ARBA00005992"/>
    </source>
</evidence>
<dbReference type="EMBL" id="JBHRTB010000010">
    <property type="protein sequence ID" value="MFC3144767.1"/>
    <property type="molecule type" value="Genomic_DNA"/>
</dbReference>
<evidence type="ECO:0000256" key="9">
    <source>
        <dbReference type="PROSITE-ProRule" id="PRU01373"/>
    </source>
</evidence>
<organism evidence="12 13">
    <name type="scientific">Psychromarinibacter halotolerans</name>
    <dbReference type="NCBI Taxonomy" id="1775175"/>
    <lineage>
        <taxon>Bacteria</taxon>
        <taxon>Pseudomonadati</taxon>
        <taxon>Pseudomonadota</taxon>
        <taxon>Alphaproteobacteria</taxon>
        <taxon>Rhodobacterales</taxon>
        <taxon>Paracoccaceae</taxon>
        <taxon>Psychromarinibacter</taxon>
    </lineage>
</organism>
<keyword evidence="7 9" id="KW-0573">Peptidoglycan synthesis</keyword>
<dbReference type="GO" id="GO:0016746">
    <property type="term" value="F:acyltransferase activity"/>
    <property type="evidence" value="ECO:0007669"/>
    <property type="project" value="UniProtKB-KW"/>
</dbReference>
<dbReference type="PROSITE" id="PS52029">
    <property type="entry name" value="LD_TPASE"/>
    <property type="match status" value="1"/>
</dbReference>
<dbReference type="Gene3D" id="2.40.440.10">
    <property type="entry name" value="L,D-transpeptidase catalytic domain-like"/>
    <property type="match status" value="1"/>
</dbReference>
<dbReference type="PROSITE" id="PS51318">
    <property type="entry name" value="TAT"/>
    <property type="match status" value="1"/>
</dbReference>
<dbReference type="PANTHER" id="PTHR30582">
    <property type="entry name" value="L,D-TRANSPEPTIDASE"/>
    <property type="match status" value="1"/>
</dbReference>
<dbReference type="CDD" id="cd16913">
    <property type="entry name" value="YkuD_like"/>
    <property type="match status" value="1"/>
</dbReference>
<dbReference type="Pfam" id="PF03734">
    <property type="entry name" value="YkuD"/>
    <property type="match status" value="1"/>
</dbReference>
<keyword evidence="6 9" id="KW-0133">Cell shape</keyword>
<sequence length="191" mass="21269">MTNRRTFLSGALAAAATTAVPAAAQQTFVVPDSWQPQVVDMPERYRPGVILVYPDRFSLFWTLPDGKAIRYAVRVGRGDLYEPGEYTIGAKKEWPAWTPTPDMIAREPERWGQYADGMPGGPNNPLGARALYLFQPHRGDTFLRIHGTNQPESIGRAVSNGCVGLLNPHMIHLYDQVPMETRVYLYPKAGV</sequence>
<dbReference type="PANTHER" id="PTHR30582:SF24">
    <property type="entry name" value="L,D-TRANSPEPTIDASE ERFK_SRFK-RELATED"/>
    <property type="match status" value="1"/>
</dbReference>
<evidence type="ECO:0000256" key="10">
    <source>
        <dbReference type="SAM" id="SignalP"/>
    </source>
</evidence>
<dbReference type="RefSeq" id="WP_275634928.1">
    <property type="nucleotide sequence ID" value="NZ_JARGYD010000013.1"/>
</dbReference>
<feature type="active site" description="Nucleophile" evidence="9">
    <location>
        <position position="162"/>
    </location>
</feature>
<comment type="caution">
    <text evidence="12">The sequence shown here is derived from an EMBL/GenBank/DDBJ whole genome shotgun (WGS) entry which is preliminary data.</text>
</comment>
<proteinExistence type="inferred from homology"/>
<feature type="chain" id="PRO_5047106159" evidence="10">
    <location>
        <begin position="25"/>
        <end position="191"/>
    </location>
</feature>
<evidence type="ECO:0000256" key="3">
    <source>
        <dbReference type="ARBA" id="ARBA00022676"/>
    </source>
</evidence>
<evidence type="ECO:0000256" key="5">
    <source>
        <dbReference type="ARBA" id="ARBA00022801"/>
    </source>
</evidence>
<evidence type="ECO:0000259" key="11">
    <source>
        <dbReference type="PROSITE" id="PS52029"/>
    </source>
</evidence>
<keyword evidence="4 12" id="KW-0808">Transferase</keyword>
<keyword evidence="3" id="KW-0328">Glycosyltransferase</keyword>
<evidence type="ECO:0000313" key="13">
    <source>
        <dbReference type="Proteomes" id="UP001595632"/>
    </source>
</evidence>
<feature type="domain" description="L,D-TPase catalytic" evidence="11">
    <location>
        <begin position="48"/>
        <end position="186"/>
    </location>
</feature>
<keyword evidence="10" id="KW-0732">Signal</keyword>
<evidence type="ECO:0000256" key="8">
    <source>
        <dbReference type="ARBA" id="ARBA00023316"/>
    </source>
</evidence>
<dbReference type="InterPro" id="IPR050979">
    <property type="entry name" value="LD-transpeptidase"/>
</dbReference>
<dbReference type="SUPFAM" id="SSF141523">
    <property type="entry name" value="L,D-transpeptidase catalytic domain-like"/>
    <property type="match status" value="1"/>
</dbReference>
<name>A0ABV7GU80_9RHOB</name>
<evidence type="ECO:0000313" key="12">
    <source>
        <dbReference type="EMBL" id="MFC3144767.1"/>
    </source>
</evidence>
<dbReference type="InterPro" id="IPR006311">
    <property type="entry name" value="TAT_signal"/>
</dbReference>
<gene>
    <name evidence="12" type="ORF">ACFOGP_18740</name>
</gene>
<keyword evidence="13" id="KW-1185">Reference proteome</keyword>
<evidence type="ECO:0000256" key="7">
    <source>
        <dbReference type="ARBA" id="ARBA00022984"/>
    </source>
</evidence>
<evidence type="ECO:0000256" key="1">
    <source>
        <dbReference type="ARBA" id="ARBA00004752"/>
    </source>
</evidence>
<keyword evidence="5" id="KW-0378">Hydrolase</keyword>
<dbReference type="InterPro" id="IPR005490">
    <property type="entry name" value="LD_TPept_cat_dom"/>
</dbReference>
<accession>A0ABV7GU80</accession>
<comment type="pathway">
    <text evidence="1 9">Cell wall biogenesis; peptidoglycan biosynthesis.</text>
</comment>